<comment type="caution">
    <text evidence="3">The sequence shown here is derived from an EMBL/GenBank/DDBJ whole genome shotgun (WGS) entry which is preliminary data.</text>
</comment>
<dbReference type="AlphaFoldDB" id="A0ABD1YWH8"/>
<dbReference type="EMBL" id="JBHFFA010000003">
    <property type="protein sequence ID" value="KAL2635135.1"/>
    <property type="molecule type" value="Genomic_DNA"/>
</dbReference>
<keyword evidence="4" id="KW-1185">Reference proteome</keyword>
<evidence type="ECO:0000313" key="3">
    <source>
        <dbReference type="EMBL" id="KAL2635135.1"/>
    </source>
</evidence>
<feature type="region of interest" description="Disordered" evidence="1">
    <location>
        <begin position="84"/>
        <end position="106"/>
    </location>
</feature>
<feature type="transmembrane region" description="Helical" evidence="2">
    <location>
        <begin position="674"/>
        <end position="692"/>
    </location>
</feature>
<dbReference type="Proteomes" id="UP001605036">
    <property type="component" value="Unassembled WGS sequence"/>
</dbReference>
<organism evidence="3 4">
    <name type="scientific">Riccia fluitans</name>
    <dbReference type="NCBI Taxonomy" id="41844"/>
    <lineage>
        <taxon>Eukaryota</taxon>
        <taxon>Viridiplantae</taxon>
        <taxon>Streptophyta</taxon>
        <taxon>Embryophyta</taxon>
        <taxon>Marchantiophyta</taxon>
        <taxon>Marchantiopsida</taxon>
        <taxon>Marchantiidae</taxon>
        <taxon>Marchantiales</taxon>
        <taxon>Ricciaceae</taxon>
        <taxon>Riccia</taxon>
    </lineage>
</organism>
<evidence type="ECO:0000256" key="2">
    <source>
        <dbReference type="SAM" id="Phobius"/>
    </source>
</evidence>
<keyword evidence="2" id="KW-1133">Transmembrane helix</keyword>
<name>A0ABD1YWH8_9MARC</name>
<dbReference type="Pfam" id="PF04842">
    <property type="entry name" value="DUF639"/>
    <property type="match status" value="1"/>
</dbReference>
<dbReference type="PANTHER" id="PTHR31860:SF3">
    <property type="entry name" value="PROTEIN, PUTATIVE (DUF639)-RELATED"/>
    <property type="match status" value="1"/>
</dbReference>
<gene>
    <name evidence="3" type="ORF">R1flu_006614</name>
</gene>
<feature type="region of interest" description="Disordered" evidence="1">
    <location>
        <begin position="844"/>
        <end position="865"/>
    </location>
</feature>
<evidence type="ECO:0000313" key="4">
    <source>
        <dbReference type="Proteomes" id="UP001605036"/>
    </source>
</evidence>
<feature type="transmembrane region" description="Helical" evidence="2">
    <location>
        <begin position="783"/>
        <end position="808"/>
    </location>
</feature>
<sequence length="890" mass="99498">MCMELAVSRSVCVYSGPLRRISCGTTNVARGEDSLSSWIFKFPSSKFIQFSGLRKEARFCCKLSPRHSRQRDPSSLYRAKKWRAQQGGQNNGALQDGQKSGEQKNPFPNVLWEKVTNPIFQNIQNIQERTIFKNATPEVDRNSEIAKAETKIYFPRDYTFPTETSRGALSPAALDCIEQFSRLNGLTGKQMKANFESTAPLVVRNDEARNLVEFTCFRFLSRSNADFHPALKDTAFRRLTFSAMLAWQRPYKEDIPENGTASNGLPSAGFVGEKAFTRIAPAIAGAADRATAHYLFNALKGEDEGLSFEVWDRYCTELCKVQKGRELQQQQEAARLELEPGERIICVAADTRQPVQKWSTGTAWPGRLTLTDRALYFEPNGLTQHKKATRIDLTGADVHLERRKVGPFGVEIFDSAISVASNRESEPWLLEFIDFSGVNRRDTWFAILKEILALYKFIGEYGVKKDDPLVGYIYGAKNGRSRATSSAMMGISRLEALQNVLGTLPSKPENLLQFSYLRKAPSGDLVLQALAVSFWGGRMEVRSRDLDYLALGGGDVAADDSFGVAANFIGTDGTVYHRNWAVSPTWSTGKSSAFWRAKTGQKGLVLGKNHVVGGMTHVERAVLACREQAQLAEKTQATIDGAMLKGVPNNVDLLKELLLPFSVLSVNFMKLRRWENPGATMAFLFFVYGILYMNWLRFVFPTLVLSAAGGVYALRTFKTRGQLSDDFGKVTIREQPPTNTIQKILALKEALNALEDFLQNSNIILLKLRTVVLSREPRVTNEVLVVLVGLGLSTLLVPFRYLLALFVLDQFTAELKFREESVRKFFSYLRDWWNTIPAAPVELLPPETSEAGDSKSEQQNAPTRAEAVMQAMQEWLGEDSQVSQITGGTR</sequence>
<proteinExistence type="predicted"/>
<dbReference type="PANTHER" id="PTHR31860">
    <property type="entry name" value="HEAT-INDUCIBLE TRANSCRIPTION REPRESSOR (DUF639)-RELATED"/>
    <property type="match status" value="1"/>
</dbReference>
<reference evidence="3 4" key="1">
    <citation type="submission" date="2024-09" db="EMBL/GenBank/DDBJ databases">
        <title>Chromosome-scale assembly of Riccia fluitans.</title>
        <authorList>
            <person name="Paukszto L."/>
            <person name="Sawicki J."/>
            <person name="Karawczyk K."/>
            <person name="Piernik-Szablinska J."/>
            <person name="Szczecinska M."/>
            <person name="Mazdziarz M."/>
        </authorList>
    </citation>
    <scope>NUCLEOTIDE SEQUENCE [LARGE SCALE GENOMIC DNA]</scope>
    <source>
        <strain evidence="3">Rf_01</strain>
        <tissue evidence="3">Aerial parts of the thallus</tissue>
    </source>
</reference>
<keyword evidence="2" id="KW-0472">Membrane</keyword>
<keyword evidence="2" id="KW-0812">Transmembrane</keyword>
<dbReference type="InterPro" id="IPR006927">
    <property type="entry name" value="DUF639"/>
</dbReference>
<protein>
    <submittedName>
        <fullName evidence="3">Uncharacterized protein</fullName>
    </submittedName>
</protein>
<feature type="compositionally biased region" description="Low complexity" evidence="1">
    <location>
        <begin position="84"/>
        <end position="98"/>
    </location>
</feature>
<evidence type="ECO:0000256" key="1">
    <source>
        <dbReference type="SAM" id="MobiDB-lite"/>
    </source>
</evidence>
<accession>A0ABD1YWH8</accession>